<evidence type="ECO:0000313" key="2">
    <source>
        <dbReference type="EMBL" id="CDN30784.1"/>
    </source>
</evidence>
<name>A0A060RBM1_9BACT</name>
<dbReference type="STRING" id="1433126.BN938_0679"/>
<reference evidence="2 3" key="1">
    <citation type="journal article" date="2015" name="Genome Announc.">
        <title>Complete Genome Sequence of the Novel Leech Symbiont Mucinivorans hirudinis M3T.</title>
        <authorList>
            <person name="Nelson M.C."/>
            <person name="Bomar L."/>
            <person name="Graf J."/>
        </authorList>
    </citation>
    <scope>NUCLEOTIDE SEQUENCE [LARGE SCALE GENOMIC DNA]</scope>
    <source>
        <strain evidence="3">M3</strain>
    </source>
</reference>
<evidence type="ECO:0000256" key="1">
    <source>
        <dbReference type="SAM" id="Coils"/>
    </source>
</evidence>
<feature type="coiled-coil region" evidence="1">
    <location>
        <begin position="169"/>
        <end position="212"/>
    </location>
</feature>
<dbReference type="HOGENOM" id="CLU_084466_1_0_10"/>
<evidence type="ECO:0000313" key="3">
    <source>
        <dbReference type="Proteomes" id="UP000027616"/>
    </source>
</evidence>
<keyword evidence="3" id="KW-1185">Reference proteome</keyword>
<proteinExistence type="predicted"/>
<organism evidence="2 3">
    <name type="scientific">Mucinivorans hirudinis</name>
    <dbReference type="NCBI Taxonomy" id="1433126"/>
    <lineage>
        <taxon>Bacteria</taxon>
        <taxon>Pseudomonadati</taxon>
        <taxon>Bacteroidota</taxon>
        <taxon>Bacteroidia</taxon>
        <taxon>Bacteroidales</taxon>
        <taxon>Rikenellaceae</taxon>
        <taxon>Mucinivorans</taxon>
    </lineage>
</organism>
<sequence length="213" mass="25043">MIQLPETTYYGKRMPKEKFYSHLEVSAAVKRSFVDDVDYFVWRNKLAPTTANLEMGDRVKEIALFEVRLKREEYNPTLFEYIDRNVPVYVVYLLRFEGNVRLLASYKEPSGNKSGVFRIVETFVSDWMPENDIDLFVDGLNLDSIYENFVRQIAGNKLKSAASENLVVDIEAEQRRAKIERQIAQLEAKRRNEKQFNRQMELSAEIKKLKEQI</sequence>
<dbReference type="AlphaFoldDB" id="A0A060RBM1"/>
<dbReference type="Pfam" id="PF14335">
    <property type="entry name" value="DUF4391"/>
    <property type="match status" value="1"/>
</dbReference>
<dbReference type="OrthoDB" id="9805811at2"/>
<accession>A0A060RBM1</accession>
<dbReference type="EMBL" id="HG934468">
    <property type="protein sequence ID" value="CDN30784.1"/>
    <property type="molecule type" value="Genomic_DNA"/>
</dbReference>
<dbReference type="eggNOG" id="ENOG502ZBPR">
    <property type="taxonomic scope" value="Bacteria"/>
</dbReference>
<dbReference type="Proteomes" id="UP000027616">
    <property type="component" value="Chromosome I"/>
</dbReference>
<protein>
    <submittedName>
        <fullName evidence="2">Methyl-accepting chemotaxis protein</fullName>
    </submittedName>
</protein>
<dbReference type="PATRIC" id="fig|1433126.3.peg.678"/>
<dbReference type="InterPro" id="IPR025503">
    <property type="entry name" value="DUF4391"/>
</dbReference>
<gene>
    <name evidence="2" type="ORF">BN938_0679</name>
</gene>
<dbReference type="KEGG" id="rbc:BN938_0679"/>
<keyword evidence="1" id="KW-0175">Coiled coil</keyword>